<accession>A0A1Q3BN35</accession>
<evidence type="ECO:0000256" key="1">
    <source>
        <dbReference type="SAM" id="MobiDB-lite"/>
    </source>
</evidence>
<name>A0A1Q3BN35_CEPFO</name>
<organism evidence="2 3">
    <name type="scientific">Cephalotus follicularis</name>
    <name type="common">Albany pitcher plant</name>
    <dbReference type="NCBI Taxonomy" id="3775"/>
    <lineage>
        <taxon>Eukaryota</taxon>
        <taxon>Viridiplantae</taxon>
        <taxon>Streptophyta</taxon>
        <taxon>Embryophyta</taxon>
        <taxon>Tracheophyta</taxon>
        <taxon>Spermatophyta</taxon>
        <taxon>Magnoliopsida</taxon>
        <taxon>eudicotyledons</taxon>
        <taxon>Gunneridae</taxon>
        <taxon>Pentapetalae</taxon>
        <taxon>rosids</taxon>
        <taxon>fabids</taxon>
        <taxon>Oxalidales</taxon>
        <taxon>Cephalotaceae</taxon>
        <taxon>Cephalotus</taxon>
    </lineage>
</organism>
<dbReference type="EMBL" id="BDDD01000721">
    <property type="protein sequence ID" value="GAV69430.1"/>
    <property type="molecule type" value="Genomic_DNA"/>
</dbReference>
<dbReference type="InParanoid" id="A0A1Q3BN35"/>
<evidence type="ECO:0000313" key="3">
    <source>
        <dbReference type="Proteomes" id="UP000187406"/>
    </source>
</evidence>
<evidence type="ECO:0000313" key="2">
    <source>
        <dbReference type="EMBL" id="GAV69430.1"/>
    </source>
</evidence>
<feature type="region of interest" description="Disordered" evidence="1">
    <location>
        <begin position="1"/>
        <end position="21"/>
    </location>
</feature>
<protein>
    <submittedName>
        <fullName evidence="2">Uncharacterized protein</fullName>
    </submittedName>
</protein>
<proteinExistence type="predicted"/>
<dbReference type="Proteomes" id="UP000187406">
    <property type="component" value="Unassembled WGS sequence"/>
</dbReference>
<keyword evidence="3" id="KW-1185">Reference proteome</keyword>
<reference evidence="3" key="1">
    <citation type="submission" date="2016-04" db="EMBL/GenBank/DDBJ databases">
        <title>Cephalotus genome sequencing.</title>
        <authorList>
            <person name="Fukushima K."/>
            <person name="Hasebe M."/>
            <person name="Fang X."/>
        </authorList>
    </citation>
    <scope>NUCLEOTIDE SEQUENCE [LARGE SCALE GENOMIC DNA]</scope>
    <source>
        <strain evidence="3">cv. St1</strain>
    </source>
</reference>
<gene>
    <name evidence="2" type="ORF">CFOL_v3_12931</name>
</gene>
<sequence length="100" mass="11323">MGSGLPLSSMKKIVQSRTSRASNSAVVRVLAENPLVLQGKEQESNRHERILLISVLKGKLQVQNREPLLNMQHRPLKEVLVERIRLPLFPKIQNGKKAPR</sequence>
<comment type="caution">
    <text evidence="2">The sequence shown here is derived from an EMBL/GenBank/DDBJ whole genome shotgun (WGS) entry which is preliminary data.</text>
</comment>
<dbReference type="AlphaFoldDB" id="A0A1Q3BN35"/>